<proteinExistence type="predicted"/>
<sequence>MSEPEPRDLVVIALSGVQRYITESRTTVDLRSASQIVAHLAAEAVRHLSTVPGARIVFPTSTREDVSGDDDGMPNRVVALLPPEQGSQAAANIQTYLAETWEEWVEEVFGASQYQFPGWPVVQWVSVPGGTGTYAQAWSLAQRSLTERKNVRDFSQPWDEQRELCSLSPRWRSCEVPDSAPKHQRKELLAQPNWVKRLWHTTETGRASGFASTNAIASSPYRNAVLKTWQKDSALPDLVEYLHLCADALGEDPVRERPLEWLAKVPGDEHARWLRGRGARWVFPGSWHVEVLAREFSRDAADPGFVRIVRDGWQAARALAEAMGGHGVGPPSPHLAVLVQDLDSMGRFLSGRPRSGSSRLRVSEKEHQRISRLLSEVARKQRAALKSVGGTVVYAGGDDLLALVPAAYALEAAQVCHDTIPPPPNLPTASTGLLFFHHDSSLRHALHRAHELLAAAKRRPDKHALGVGMLRHSGAHAECVLDWAGDTGPATDLKVFTPEGPQARVRLAPGLLEDLRTERVHLDGGDARERELFRHVLPLEGARRELRRLVSRHAHVRTSPGEHPLGAKKENELRSEFADRAAKALERMAPPGRLVDEGAVRVALFLRQEAS</sequence>
<dbReference type="InterPro" id="IPR054767">
    <property type="entry name" value="Cas10-Cmr2_palm2"/>
</dbReference>
<evidence type="ECO:0000256" key="2">
    <source>
        <dbReference type="ARBA" id="ARBA00023118"/>
    </source>
</evidence>
<evidence type="ECO:0000313" key="5">
    <source>
        <dbReference type="Proteomes" id="UP000572051"/>
    </source>
</evidence>
<dbReference type="Gene3D" id="3.30.70.2220">
    <property type="entry name" value="CRISPR-Cas system, Cmr2 subunit, D1 domain, cysteine cluster"/>
    <property type="match status" value="1"/>
</dbReference>
<protein>
    <submittedName>
        <fullName evidence="4">CRISPR-associated protein Cmr2</fullName>
    </submittedName>
</protein>
<evidence type="ECO:0000259" key="3">
    <source>
        <dbReference type="PROSITE" id="PS50887"/>
    </source>
</evidence>
<dbReference type="InterPro" id="IPR038242">
    <property type="entry name" value="Cmr2_N"/>
</dbReference>
<keyword evidence="2" id="KW-0051">Antiviral defense</keyword>
<evidence type="ECO:0000256" key="1">
    <source>
        <dbReference type="ARBA" id="ARBA00022741"/>
    </source>
</evidence>
<dbReference type="Pfam" id="PF22335">
    <property type="entry name" value="Cas10-Cmr2_palm2"/>
    <property type="match status" value="1"/>
</dbReference>
<accession>A0A7Z0EJP2</accession>
<organism evidence="4 5">
    <name type="scientific">Nocardiopsis aegyptia</name>
    <dbReference type="NCBI Taxonomy" id="220378"/>
    <lineage>
        <taxon>Bacteria</taxon>
        <taxon>Bacillati</taxon>
        <taxon>Actinomycetota</taxon>
        <taxon>Actinomycetes</taxon>
        <taxon>Streptosporangiales</taxon>
        <taxon>Nocardiopsidaceae</taxon>
        <taxon>Nocardiopsis</taxon>
    </lineage>
</organism>
<dbReference type="Proteomes" id="UP000572051">
    <property type="component" value="Unassembled WGS sequence"/>
</dbReference>
<dbReference type="Gene3D" id="3.30.70.270">
    <property type="match status" value="1"/>
</dbReference>
<dbReference type="EMBL" id="JACCFS010000001">
    <property type="protein sequence ID" value="NYJ32856.1"/>
    <property type="molecule type" value="Genomic_DNA"/>
</dbReference>
<keyword evidence="5" id="KW-1185">Reference proteome</keyword>
<gene>
    <name evidence="4" type="ORF">HNR10_000737</name>
</gene>
<dbReference type="Pfam" id="PF12469">
    <property type="entry name" value="Cmr2_N"/>
    <property type="match status" value="1"/>
</dbReference>
<reference evidence="4 5" key="1">
    <citation type="submission" date="2020-07" db="EMBL/GenBank/DDBJ databases">
        <title>Sequencing the genomes of 1000 actinobacteria strains.</title>
        <authorList>
            <person name="Klenk H.-P."/>
        </authorList>
    </citation>
    <scope>NUCLEOTIDE SEQUENCE [LARGE SCALE GENOMIC DNA]</scope>
    <source>
        <strain evidence="4 5">DSM 44442</strain>
    </source>
</reference>
<evidence type="ECO:0000313" key="4">
    <source>
        <dbReference type="EMBL" id="NYJ32856.1"/>
    </source>
</evidence>
<dbReference type="GO" id="GO:0051607">
    <property type="term" value="P:defense response to virus"/>
    <property type="evidence" value="ECO:0007669"/>
    <property type="project" value="UniProtKB-KW"/>
</dbReference>
<feature type="domain" description="GGDEF" evidence="3">
    <location>
        <begin position="333"/>
        <end position="470"/>
    </location>
</feature>
<dbReference type="PROSITE" id="PS50887">
    <property type="entry name" value="GGDEF"/>
    <property type="match status" value="1"/>
</dbReference>
<dbReference type="RefSeq" id="WP_179820821.1">
    <property type="nucleotide sequence ID" value="NZ_JACCFS010000001.1"/>
</dbReference>
<dbReference type="GO" id="GO:0000166">
    <property type="term" value="F:nucleotide binding"/>
    <property type="evidence" value="ECO:0007669"/>
    <property type="project" value="UniProtKB-KW"/>
</dbReference>
<dbReference type="InterPro" id="IPR043128">
    <property type="entry name" value="Rev_trsase/Diguanyl_cyclase"/>
</dbReference>
<dbReference type="InterPro" id="IPR024615">
    <property type="entry name" value="CRISPR-assoc_Cmr2_N"/>
</dbReference>
<keyword evidence="1" id="KW-0547">Nucleotide-binding</keyword>
<comment type="caution">
    <text evidence="4">The sequence shown here is derived from an EMBL/GenBank/DDBJ whole genome shotgun (WGS) entry which is preliminary data.</text>
</comment>
<dbReference type="InterPro" id="IPR000160">
    <property type="entry name" value="GGDEF_dom"/>
</dbReference>
<name>A0A7Z0EJP2_9ACTN</name>
<dbReference type="AlphaFoldDB" id="A0A7Z0EJP2"/>